<protein>
    <submittedName>
        <fullName evidence="1">Uncharacterized protein</fullName>
    </submittedName>
</protein>
<sequence length="241" mass="25697">MPGTAEQVEVGDELWFGTPPGWIELAAHDGDEAAIAWFDRLLAQTPDAFDDRTVADLRARFLQARGAVPRGGITSAGVLVTTTEADEITAWQFTLAVVDMPPSGDVNVMAVIERYLESDEGRRPLGADDFVETFQTDDGRDGVAVHTTAASEQPAEILANLPTADPGRLGVVHAAVRLNRPRSADHDRVLVLTAVCPRPYERLALAVVAASVVLSARLRDGDAAPLPGRVDLDATGAGRDR</sequence>
<evidence type="ECO:0000313" key="2">
    <source>
        <dbReference type="EMBL" id="TNC40363.1"/>
    </source>
</evidence>
<accession>A0A5C4M1M7</accession>
<dbReference type="EMBL" id="VDFR01000245">
    <property type="protein sequence ID" value="TNC26601.1"/>
    <property type="molecule type" value="Genomic_DNA"/>
</dbReference>
<dbReference type="Proteomes" id="UP000306740">
    <property type="component" value="Unassembled WGS sequence"/>
</dbReference>
<evidence type="ECO:0000313" key="3">
    <source>
        <dbReference type="Proteomes" id="UP000306740"/>
    </source>
</evidence>
<reference evidence="1 3" key="1">
    <citation type="submission" date="2019-05" db="EMBL/GenBank/DDBJ databases">
        <title>Mumia sp. nov., isolated from the intestinal contents of plateau pika (Ochotona curzoniae) in the Qinghai-Tibet plateau of China.</title>
        <authorList>
            <person name="Tian Z."/>
        </authorList>
    </citation>
    <scope>NUCLEOTIDE SEQUENCE [LARGE SCALE GENOMIC DNA]</scope>
    <source>
        <strain evidence="3">527</strain>
        <strain evidence="1">Z527</strain>
    </source>
</reference>
<gene>
    <name evidence="2" type="ORF">FHE65_23415</name>
    <name evidence="1" type="ORF">FHE65_34510</name>
</gene>
<evidence type="ECO:0000313" key="1">
    <source>
        <dbReference type="EMBL" id="TNC26601.1"/>
    </source>
</evidence>
<dbReference type="EMBL" id="VDFR01000110">
    <property type="protein sequence ID" value="TNC40363.1"/>
    <property type="molecule type" value="Genomic_DNA"/>
</dbReference>
<dbReference type="AlphaFoldDB" id="A0A5C4M1M7"/>
<organism evidence="1 3">
    <name type="scientific">Mumia zhuanghuii</name>
    <dbReference type="NCBI Taxonomy" id="2585211"/>
    <lineage>
        <taxon>Bacteria</taxon>
        <taxon>Bacillati</taxon>
        <taxon>Actinomycetota</taxon>
        <taxon>Actinomycetes</taxon>
        <taxon>Propionibacteriales</taxon>
        <taxon>Nocardioidaceae</taxon>
        <taxon>Mumia</taxon>
    </lineage>
</organism>
<dbReference type="RefSeq" id="WP_139106686.1">
    <property type="nucleotide sequence ID" value="NZ_VDFR01000110.1"/>
</dbReference>
<dbReference type="OrthoDB" id="3830539at2"/>
<name>A0A5C4M1M7_9ACTN</name>
<comment type="caution">
    <text evidence="1">The sequence shown here is derived from an EMBL/GenBank/DDBJ whole genome shotgun (WGS) entry which is preliminary data.</text>
</comment>
<proteinExistence type="predicted"/>